<dbReference type="Proteomes" id="UP000288716">
    <property type="component" value="Unassembled WGS sequence"/>
</dbReference>
<dbReference type="EMBL" id="NCKV01028533">
    <property type="protein sequence ID" value="RWS19237.1"/>
    <property type="molecule type" value="Genomic_DNA"/>
</dbReference>
<dbReference type="InterPro" id="IPR036691">
    <property type="entry name" value="Endo/exonu/phosph_ase_sf"/>
</dbReference>
<dbReference type="OrthoDB" id="411871at2759"/>
<name>A0A443RV38_9ACAR</name>
<keyword evidence="2" id="KW-1185">Reference proteome</keyword>
<comment type="caution">
    <text evidence="1">The sequence shown here is derived from an EMBL/GenBank/DDBJ whole genome shotgun (WGS) entry which is preliminary data.</text>
</comment>
<dbReference type="VEuPathDB" id="VectorBase:LDEU012803"/>
<dbReference type="AlphaFoldDB" id="A0A443RV38"/>
<gene>
    <name evidence="1" type="ORF">B4U80_14984</name>
</gene>
<accession>A0A443RV38</accession>
<evidence type="ECO:0008006" key="3">
    <source>
        <dbReference type="Google" id="ProtNLM"/>
    </source>
</evidence>
<organism evidence="1 2">
    <name type="scientific">Leptotrombidium deliense</name>
    <dbReference type="NCBI Taxonomy" id="299467"/>
    <lineage>
        <taxon>Eukaryota</taxon>
        <taxon>Metazoa</taxon>
        <taxon>Ecdysozoa</taxon>
        <taxon>Arthropoda</taxon>
        <taxon>Chelicerata</taxon>
        <taxon>Arachnida</taxon>
        <taxon>Acari</taxon>
        <taxon>Acariformes</taxon>
        <taxon>Trombidiformes</taxon>
        <taxon>Prostigmata</taxon>
        <taxon>Anystina</taxon>
        <taxon>Parasitengona</taxon>
        <taxon>Trombiculoidea</taxon>
        <taxon>Trombiculidae</taxon>
        <taxon>Leptotrombidium</taxon>
    </lineage>
</organism>
<evidence type="ECO:0000313" key="1">
    <source>
        <dbReference type="EMBL" id="RWS19237.1"/>
    </source>
</evidence>
<dbReference type="Gene3D" id="3.60.10.10">
    <property type="entry name" value="Endonuclease/exonuclease/phosphatase"/>
    <property type="match status" value="1"/>
</dbReference>
<sequence length="100" mass="11282">MGSLTCKSRGYDIVDFTEAHVLQTPNDVPQHTFETNREGQLITSDIDLTLTNKHLTTLIHDWKVNTSLKRTGDHHPIQYNIRVSQAALEPRSNAKKAETA</sequence>
<dbReference type="SUPFAM" id="SSF56219">
    <property type="entry name" value="DNase I-like"/>
    <property type="match status" value="1"/>
</dbReference>
<proteinExistence type="predicted"/>
<evidence type="ECO:0000313" key="2">
    <source>
        <dbReference type="Proteomes" id="UP000288716"/>
    </source>
</evidence>
<reference evidence="1 2" key="1">
    <citation type="journal article" date="2018" name="Gigascience">
        <title>Genomes of trombidid mites reveal novel predicted allergens and laterally-transferred genes associated with secondary metabolism.</title>
        <authorList>
            <person name="Dong X."/>
            <person name="Chaisiri K."/>
            <person name="Xia D."/>
            <person name="Armstrong S.D."/>
            <person name="Fang Y."/>
            <person name="Donnelly M.J."/>
            <person name="Kadowaki T."/>
            <person name="McGarry J.W."/>
            <person name="Darby A.C."/>
            <person name="Makepeace B.L."/>
        </authorList>
    </citation>
    <scope>NUCLEOTIDE SEQUENCE [LARGE SCALE GENOMIC DNA]</scope>
    <source>
        <strain evidence="1">UoL-UT</strain>
    </source>
</reference>
<protein>
    <recommendedName>
        <fullName evidence="3">Endonuclease/exonuclease/phosphatase domain-containing protein</fullName>
    </recommendedName>
</protein>